<gene>
    <name evidence="2" type="ORF">SAMN06265380_10976</name>
</gene>
<accession>A0A521E4A5</accession>
<evidence type="ECO:0000313" key="2">
    <source>
        <dbReference type="EMBL" id="SMO78773.1"/>
    </source>
</evidence>
<sequence length="94" mass="10853">MSQTADFDVAKDVVLLLLKMLAMCACLSVVILLVFFVSQKLFGEYEFLFLLVNLAVGLVSFCALLYSIGMLKEEMQKIERKHRPWLFDRFGIRK</sequence>
<name>A0A521E4A5_9RHOB</name>
<feature type="transmembrane region" description="Helical" evidence="1">
    <location>
        <begin position="12"/>
        <end position="36"/>
    </location>
</feature>
<proteinExistence type="predicted"/>
<keyword evidence="1" id="KW-0812">Transmembrane</keyword>
<keyword evidence="1" id="KW-1133">Transmembrane helix</keyword>
<dbReference type="Proteomes" id="UP000319555">
    <property type="component" value="Unassembled WGS sequence"/>
</dbReference>
<evidence type="ECO:0000256" key="1">
    <source>
        <dbReference type="SAM" id="Phobius"/>
    </source>
</evidence>
<keyword evidence="3" id="KW-1185">Reference proteome</keyword>
<feature type="transmembrane region" description="Helical" evidence="1">
    <location>
        <begin position="48"/>
        <end position="71"/>
    </location>
</feature>
<organism evidence="2 3">
    <name type="scientific">Ruegeria faecimaris</name>
    <dbReference type="NCBI Taxonomy" id="686389"/>
    <lineage>
        <taxon>Bacteria</taxon>
        <taxon>Pseudomonadati</taxon>
        <taxon>Pseudomonadota</taxon>
        <taxon>Alphaproteobacteria</taxon>
        <taxon>Rhodobacterales</taxon>
        <taxon>Roseobacteraceae</taxon>
        <taxon>Ruegeria</taxon>
    </lineage>
</organism>
<evidence type="ECO:0000313" key="3">
    <source>
        <dbReference type="Proteomes" id="UP000319555"/>
    </source>
</evidence>
<dbReference type="RefSeq" id="WP_142638354.1">
    <property type="nucleotide sequence ID" value="NZ_CANMET010000003.1"/>
</dbReference>
<dbReference type="EMBL" id="FXTE01000009">
    <property type="protein sequence ID" value="SMO78773.1"/>
    <property type="molecule type" value="Genomic_DNA"/>
</dbReference>
<keyword evidence="1" id="KW-0472">Membrane</keyword>
<protein>
    <submittedName>
        <fullName evidence="2">Uncharacterized protein</fullName>
    </submittedName>
</protein>
<dbReference type="AlphaFoldDB" id="A0A521E4A5"/>
<reference evidence="2 3" key="1">
    <citation type="submission" date="2017-05" db="EMBL/GenBank/DDBJ databases">
        <authorList>
            <person name="Varghese N."/>
            <person name="Submissions S."/>
        </authorList>
    </citation>
    <scope>NUCLEOTIDE SEQUENCE [LARGE SCALE GENOMIC DNA]</scope>
    <source>
        <strain evidence="2 3">DSM 28009</strain>
    </source>
</reference>